<feature type="region of interest" description="Disordered" evidence="1">
    <location>
        <begin position="23"/>
        <end position="46"/>
    </location>
</feature>
<sequence length="173" mass="19265">MGRRIDEVIGELHLHRLAGQAHQAAGIDIGTDQRGRGERDAQARERRFDRQHRMVEMRPLAPIDEIVDARRLQPHLPSREGLVLIAAVVMKQGRGLEEFRQIARLMAAQERRAADREKAVAQELLGRQAGIAAAAIANRQIDPVGLEIGEVGARLDVHLDPGMTRHEAAEPRQ</sequence>
<keyword evidence="3" id="KW-1185">Reference proteome</keyword>
<dbReference type="AlphaFoldDB" id="A0A5J6N6N1"/>
<proteinExistence type="predicted"/>
<organism evidence="2 3">
    <name type="scientific">Hypericibacter adhaerens</name>
    <dbReference type="NCBI Taxonomy" id="2602016"/>
    <lineage>
        <taxon>Bacteria</taxon>
        <taxon>Pseudomonadati</taxon>
        <taxon>Pseudomonadota</taxon>
        <taxon>Alphaproteobacteria</taxon>
        <taxon>Rhodospirillales</taxon>
        <taxon>Dongiaceae</taxon>
        <taxon>Hypericibacter</taxon>
    </lineage>
</organism>
<dbReference type="Proteomes" id="UP000325797">
    <property type="component" value="Chromosome"/>
</dbReference>
<evidence type="ECO:0000313" key="3">
    <source>
        <dbReference type="Proteomes" id="UP000325797"/>
    </source>
</evidence>
<gene>
    <name evidence="2" type="ORF">FRZ61_25180</name>
</gene>
<reference evidence="2 3" key="1">
    <citation type="submission" date="2019-08" db="EMBL/GenBank/DDBJ databases">
        <title>Hyperibacter terrae gen. nov., sp. nov. and Hyperibacter viscosus sp. nov., two new members in the family Rhodospirillaceae isolated from the rhizosphere of Hypericum perforatum.</title>
        <authorList>
            <person name="Noviana Z."/>
        </authorList>
    </citation>
    <scope>NUCLEOTIDE SEQUENCE [LARGE SCALE GENOMIC DNA]</scope>
    <source>
        <strain evidence="2 3">R5959</strain>
    </source>
</reference>
<accession>A0A5J6N6N1</accession>
<evidence type="ECO:0000256" key="1">
    <source>
        <dbReference type="SAM" id="MobiDB-lite"/>
    </source>
</evidence>
<dbReference type="EMBL" id="CP042582">
    <property type="protein sequence ID" value="QEX22586.1"/>
    <property type="molecule type" value="Genomic_DNA"/>
</dbReference>
<feature type="compositionally biased region" description="Basic and acidic residues" evidence="1">
    <location>
        <begin position="31"/>
        <end position="46"/>
    </location>
</feature>
<dbReference type="KEGG" id="hadh:FRZ61_25180"/>
<name>A0A5J6N6N1_9PROT</name>
<protein>
    <submittedName>
        <fullName evidence="2">Uncharacterized protein</fullName>
    </submittedName>
</protein>
<evidence type="ECO:0000313" key="2">
    <source>
        <dbReference type="EMBL" id="QEX22586.1"/>
    </source>
</evidence>